<dbReference type="OrthoDB" id="3237509at2"/>
<dbReference type="InterPro" id="IPR036390">
    <property type="entry name" value="WH_DNA-bd_sf"/>
</dbReference>
<dbReference type="InterPro" id="IPR039422">
    <property type="entry name" value="MarR/SlyA-like"/>
</dbReference>
<gene>
    <name evidence="2" type="ORF">CLV56_1411</name>
</gene>
<dbReference type="InterPro" id="IPR036388">
    <property type="entry name" value="WH-like_DNA-bd_sf"/>
</dbReference>
<dbReference type="EMBL" id="PGEZ01000001">
    <property type="protein sequence ID" value="PJJ57187.1"/>
    <property type="molecule type" value="Genomic_DNA"/>
</dbReference>
<dbReference type="Proteomes" id="UP000230842">
    <property type="component" value="Unassembled WGS sequence"/>
</dbReference>
<dbReference type="InterPro" id="IPR000835">
    <property type="entry name" value="HTH_MarR-typ"/>
</dbReference>
<dbReference type="SUPFAM" id="SSF46785">
    <property type="entry name" value="Winged helix' DNA-binding domain"/>
    <property type="match status" value="1"/>
</dbReference>
<protein>
    <submittedName>
        <fullName evidence="2">DNA-binding MarR family transcriptional regulator</fullName>
    </submittedName>
</protein>
<evidence type="ECO:0000313" key="3">
    <source>
        <dbReference type="Proteomes" id="UP000230842"/>
    </source>
</evidence>
<accession>A0A2M9BGV5</accession>
<keyword evidence="3" id="KW-1185">Reference proteome</keyword>
<evidence type="ECO:0000259" key="1">
    <source>
        <dbReference type="PROSITE" id="PS50995"/>
    </source>
</evidence>
<feature type="domain" description="HTH marR-type" evidence="1">
    <location>
        <begin position="31"/>
        <end position="166"/>
    </location>
</feature>
<evidence type="ECO:0000313" key="2">
    <source>
        <dbReference type="EMBL" id="PJJ57187.1"/>
    </source>
</evidence>
<dbReference type="GO" id="GO:0006950">
    <property type="term" value="P:response to stress"/>
    <property type="evidence" value="ECO:0007669"/>
    <property type="project" value="TreeGrafter"/>
</dbReference>
<dbReference type="Gene3D" id="1.10.10.10">
    <property type="entry name" value="Winged helix-like DNA-binding domain superfamily/Winged helix DNA-binding domain"/>
    <property type="match status" value="1"/>
</dbReference>
<dbReference type="PANTHER" id="PTHR33164">
    <property type="entry name" value="TRANSCRIPTIONAL REGULATOR, MARR FAMILY"/>
    <property type="match status" value="1"/>
</dbReference>
<proteinExistence type="predicted"/>
<dbReference type="GO" id="GO:0003677">
    <property type="term" value="F:DNA binding"/>
    <property type="evidence" value="ECO:0007669"/>
    <property type="project" value="UniProtKB-KW"/>
</dbReference>
<dbReference type="SMART" id="SM00347">
    <property type="entry name" value="HTH_MARR"/>
    <property type="match status" value="1"/>
</dbReference>
<dbReference type="RefSeq" id="WP_100414597.1">
    <property type="nucleotide sequence ID" value="NZ_PGEZ01000001.1"/>
</dbReference>
<reference evidence="2 3" key="1">
    <citation type="submission" date="2017-11" db="EMBL/GenBank/DDBJ databases">
        <title>Genomic Encyclopedia of Archaeal and Bacterial Type Strains, Phase II (KMG-II): From Individual Species to Whole Genera.</title>
        <authorList>
            <person name="Goeker M."/>
        </authorList>
    </citation>
    <scope>NUCLEOTIDE SEQUENCE [LARGE SCALE GENOMIC DNA]</scope>
    <source>
        <strain evidence="2 3">DSM 27763</strain>
    </source>
</reference>
<dbReference type="PANTHER" id="PTHR33164:SF104">
    <property type="entry name" value="TRANSCRIPTIONAL REGULATORY PROTEIN"/>
    <property type="match status" value="1"/>
</dbReference>
<dbReference type="PROSITE" id="PS50995">
    <property type="entry name" value="HTH_MARR_2"/>
    <property type="match status" value="1"/>
</dbReference>
<dbReference type="GO" id="GO:0003700">
    <property type="term" value="F:DNA-binding transcription factor activity"/>
    <property type="evidence" value="ECO:0007669"/>
    <property type="project" value="InterPro"/>
</dbReference>
<keyword evidence="2" id="KW-0238">DNA-binding</keyword>
<dbReference type="Pfam" id="PF12802">
    <property type="entry name" value="MarR_2"/>
    <property type="match status" value="1"/>
</dbReference>
<sequence length="180" mass="19816">MEANVSQDERDEVDDIVAQWTRERPDLDAAAIGVFGRITRLNAAQRAVLRQVHERHGLTLASFDVLANLRRSGAPHRKTAGELAESSLLTSGGITFRLDKMEADGLIRRTRSKEDRRVVYAELTELGLGKIDAVFADHLATEQAMLGLLDAHEQAMLASLLRRLSASVASFQAEPLVESD</sequence>
<comment type="caution">
    <text evidence="2">The sequence shown here is derived from an EMBL/GenBank/DDBJ whole genome shotgun (WGS) entry which is preliminary data.</text>
</comment>
<dbReference type="PRINTS" id="PR00598">
    <property type="entry name" value="HTHMARR"/>
</dbReference>
<dbReference type="AlphaFoldDB" id="A0A2M9BGV5"/>
<name>A0A2M9BGV5_9ACTN</name>
<organism evidence="2 3">
    <name type="scientific">Mumia flava</name>
    <dbReference type="NCBI Taxonomy" id="1348852"/>
    <lineage>
        <taxon>Bacteria</taxon>
        <taxon>Bacillati</taxon>
        <taxon>Actinomycetota</taxon>
        <taxon>Actinomycetes</taxon>
        <taxon>Propionibacteriales</taxon>
        <taxon>Nocardioidaceae</taxon>
        <taxon>Mumia</taxon>
    </lineage>
</organism>